<proteinExistence type="predicted"/>
<accession>A0A1V0SHW8</accession>
<gene>
    <name evidence="1" type="ORF">Klosneuvirus_1_183</name>
</gene>
<reference evidence="1" key="1">
    <citation type="journal article" date="2017" name="Science">
        <title>Giant viruses with an expanded complement of translation system components.</title>
        <authorList>
            <person name="Schulz F."/>
            <person name="Yutin N."/>
            <person name="Ivanova N.N."/>
            <person name="Ortega D.R."/>
            <person name="Lee T.K."/>
            <person name="Vierheilig J."/>
            <person name="Daims H."/>
            <person name="Horn M."/>
            <person name="Wagner M."/>
            <person name="Jensen G.J."/>
            <person name="Kyrpides N.C."/>
            <person name="Koonin E.V."/>
            <person name="Woyke T."/>
        </authorList>
    </citation>
    <scope>NUCLEOTIDE SEQUENCE</scope>
    <source>
        <strain evidence="1">KNV1</strain>
    </source>
</reference>
<protein>
    <submittedName>
        <fullName evidence="1">Uncharacterized protein</fullName>
    </submittedName>
</protein>
<sequence length="93" mass="10701">MPPYSMLGISPMKDILDVLKYIDEIKEYDKEVSDDIYYGSLHDSVYDNYIDGHNDSNDSSGSNGSTDTQYDEFSFGNYSTYSNEGYYFLTESY</sequence>
<organism evidence="1">
    <name type="scientific">Klosneuvirus KNV1</name>
    <dbReference type="NCBI Taxonomy" id="1977640"/>
    <lineage>
        <taxon>Viruses</taxon>
        <taxon>Varidnaviria</taxon>
        <taxon>Bamfordvirae</taxon>
        <taxon>Nucleocytoviricota</taxon>
        <taxon>Megaviricetes</taxon>
        <taxon>Imitervirales</taxon>
        <taxon>Mimiviridae</taxon>
        <taxon>Klosneuvirinae</taxon>
        <taxon>Klosneuvirus</taxon>
    </lineage>
</organism>
<evidence type="ECO:0000313" key="1">
    <source>
        <dbReference type="EMBL" id="ARF11326.1"/>
    </source>
</evidence>
<name>A0A1V0SHW8_9VIRU</name>
<dbReference type="EMBL" id="KY684108">
    <property type="protein sequence ID" value="ARF11326.1"/>
    <property type="molecule type" value="Genomic_DNA"/>
</dbReference>